<feature type="coiled-coil region" evidence="1">
    <location>
        <begin position="140"/>
        <end position="174"/>
    </location>
</feature>
<evidence type="ECO:0000313" key="3">
    <source>
        <dbReference type="EMBL" id="MED6125915.1"/>
    </source>
</evidence>
<name>A0ABU6RPR7_9FABA</name>
<dbReference type="EMBL" id="JASCZI010031091">
    <property type="protein sequence ID" value="MED6125915.1"/>
    <property type="molecule type" value="Genomic_DNA"/>
</dbReference>
<evidence type="ECO:0000256" key="1">
    <source>
        <dbReference type="SAM" id="Coils"/>
    </source>
</evidence>
<keyword evidence="4" id="KW-1185">Reference proteome</keyword>
<organism evidence="3 4">
    <name type="scientific">Stylosanthes scabra</name>
    <dbReference type="NCBI Taxonomy" id="79078"/>
    <lineage>
        <taxon>Eukaryota</taxon>
        <taxon>Viridiplantae</taxon>
        <taxon>Streptophyta</taxon>
        <taxon>Embryophyta</taxon>
        <taxon>Tracheophyta</taxon>
        <taxon>Spermatophyta</taxon>
        <taxon>Magnoliopsida</taxon>
        <taxon>eudicotyledons</taxon>
        <taxon>Gunneridae</taxon>
        <taxon>Pentapetalae</taxon>
        <taxon>rosids</taxon>
        <taxon>fabids</taxon>
        <taxon>Fabales</taxon>
        <taxon>Fabaceae</taxon>
        <taxon>Papilionoideae</taxon>
        <taxon>50 kb inversion clade</taxon>
        <taxon>dalbergioids sensu lato</taxon>
        <taxon>Dalbergieae</taxon>
        <taxon>Pterocarpus clade</taxon>
        <taxon>Stylosanthes</taxon>
    </lineage>
</organism>
<gene>
    <name evidence="3" type="ORF">PIB30_073206</name>
</gene>
<proteinExistence type="predicted"/>
<feature type="region of interest" description="Disordered" evidence="2">
    <location>
        <begin position="40"/>
        <end position="59"/>
    </location>
</feature>
<evidence type="ECO:0000313" key="4">
    <source>
        <dbReference type="Proteomes" id="UP001341840"/>
    </source>
</evidence>
<protein>
    <submittedName>
        <fullName evidence="3">Uncharacterized protein</fullName>
    </submittedName>
</protein>
<sequence length="191" mass="20808">MVGNDVTLSRLRRLIRPAPTRLLPSSSAAVPIGGAQVVPTESAGKTQVEPDGGSSTNVGDVDERLVVIPSPSGKEGRSREFCPMDRSFDALGFVESHLLGPRAQEILRDCNPLESIRWAKWAMIRAATIMKSVEPPLTIVDEVEHQNAKVLGDVKALNQQKVALEEEKAEAITTRNAPVTGGFRGERYRRN</sequence>
<evidence type="ECO:0000256" key="2">
    <source>
        <dbReference type="SAM" id="MobiDB-lite"/>
    </source>
</evidence>
<keyword evidence="1" id="KW-0175">Coiled coil</keyword>
<dbReference type="Proteomes" id="UP001341840">
    <property type="component" value="Unassembled WGS sequence"/>
</dbReference>
<accession>A0ABU6RPR7</accession>
<comment type="caution">
    <text evidence="3">The sequence shown here is derived from an EMBL/GenBank/DDBJ whole genome shotgun (WGS) entry which is preliminary data.</text>
</comment>
<reference evidence="3 4" key="1">
    <citation type="journal article" date="2023" name="Plants (Basel)">
        <title>Bridging the Gap: Combining Genomics and Transcriptomics Approaches to Understand Stylosanthes scabra, an Orphan Legume from the Brazilian Caatinga.</title>
        <authorList>
            <person name="Ferreira-Neto J.R.C."/>
            <person name="da Silva M.D."/>
            <person name="Binneck E."/>
            <person name="de Melo N.F."/>
            <person name="da Silva R.H."/>
            <person name="de Melo A.L.T.M."/>
            <person name="Pandolfi V."/>
            <person name="Bustamante F.O."/>
            <person name="Brasileiro-Vidal A.C."/>
            <person name="Benko-Iseppon A.M."/>
        </authorList>
    </citation>
    <scope>NUCLEOTIDE SEQUENCE [LARGE SCALE GENOMIC DNA]</scope>
    <source>
        <tissue evidence="3">Leaves</tissue>
    </source>
</reference>